<gene>
    <name evidence="7" type="ORF">GCM10009838_49200</name>
</gene>
<evidence type="ECO:0000256" key="3">
    <source>
        <dbReference type="ARBA" id="ARBA00023125"/>
    </source>
</evidence>
<dbReference type="InterPro" id="IPR016032">
    <property type="entry name" value="Sig_transdc_resp-reg_C-effctor"/>
</dbReference>
<evidence type="ECO:0000259" key="6">
    <source>
        <dbReference type="PROSITE" id="PS51755"/>
    </source>
</evidence>
<dbReference type="SMART" id="SM00862">
    <property type="entry name" value="Trans_reg_C"/>
    <property type="match status" value="1"/>
</dbReference>
<reference evidence="7 8" key="1">
    <citation type="journal article" date="2019" name="Int. J. Syst. Evol. Microbiol.">
        <title>The Global Catalogue of Microorganisms (GCM) 10K type strain sequencing project: providing services to taxonomists for standard genome sequencing and annotation.</title>
        <authorList>
            <consortium name="The Broad Institute Genomics Platform"/>
            <consortium name="The Broad Institute Genome Sequencing Center for Infectious Disease"/>
            <person name="Wu L."/>
            <person name="Ma J."/>
        </authorList>
    </citation>
    <scope>NUCLEOTIDE SEQUENCE [LARGE SCALE GENOMIC DNA]</scope>
    <source>
        <strain evidence="7 8">JCM 16013</strain>
    </source>
</reference>
<dbReference type="CDD" id="cd15831">
    <property type="entry name" value="BTAD"/>
    <property type="match status" value="1"/>
</dbReference>
<evidence type="ECO:0000313" key="7">
    <source>
        <dbReference type="EMBL" id="GAA1981987.1"/>
    </source>
</evidence>
<dbReference type="EMBL" id="BAAAQM010000029">
    <property type="protein sequence ID" value="GAA1981987.1"/>
    <property type="molecule type" value="Genomic_DNA"/>
</dbReference>
<comment type="caution">
    <text evidence="7">The sequence shown here is derived from an EMBL/GenBank/DDBJ whole genome shotgun (WGS) entry which is preliminary data.</text>
</comment>
<dbReference type="PROSITE" id="PS51755">
    <property type="entry name" value="OMPR_PHOB"/>
    <property type="match status" value="1"/>
</dbReference>
<dbReference type="SMART" id="SM01043">
    <property type="entry name" value="BTAD"/>
    <property type="match status" value="1"/>
</dbReference>
<dbReference type="PANTHER" id="PTHR35807:SF1">
    <property type="entry name" value="TRANSCRIPTIONAL REGULATOR REDD"/>
    <property type="match status" value="1"/>
</dbReference>
<dbReference type="Proteomes" id="UP001499854">
    <property type="component" value="Unassembled WGS sequence"/>
</dbReference>
<dbReference type="Gene3D" id="1.10.10.10">
    <property type="entry name" value="Winged helix-like DNA-binding domain superfamily/Winged helix DNA-binding domain"/>
    <property type="match status" value="1"/>
</dbReference>
<feature type="domain" description="OmpR/PhoB-type" evidence="6">
    <location>
        <begin position="1"/>
        <end position="91"/>
    </location>
</feature>
<dbReference type="Gene3D" id="1.25.40.10">
    <property type="entry name" value="Tetratricopeptide repeat domain"/>
    <property type="match status" value="3"/>
</dbReference>
<dbReference type="Pfam" id="PF13424">
    <property type="entry name" value="TPR_12"/>
    <property type="match status" value="1"/>
</dbReference>
<dbReference type="SMART" id="SM00028">
    <property type="entry name" value="TPR"/>
    <property type="match status" value="4"/>
</dbReference>
<evidence type="ECO:0000256" key="5">
    <source>
        <dbReference type="PROSITE-ProRule" id="PRU01091"/>
    </source>
</evidence>
<dbReference type="InterPro" id="IPR027417">
    <property type="entry name" value="P-loop_NTPase"/>
</dbReference>
<dbReference type="InterPro" id="IPR005158">
    <property type="entry name" value="BTAD"/>
</dbReference>
<dbReference type="SUPFAM" id="SSF52540">
    <property type="entry name" value="P-loop containing nucleoside triphosphate hydrolases"/>
    <property type="match status" value="1"/>
</dbReference>
<evidence type="ECO:0000313" key="8">
    <source>
        <dbReference type="Proteomes" id="UP001499854"/>
    </source>
</evidence>
<organism evidence="7 8">
    <name type="scientific">Catenulispora subtropica</name>
    <dbReference type="NCBI Taxonomy" id="450798"/>
    <lineage>
        <taxon>Bacteria</taxon>
        <taxon>Bacillati</taxon>
        <taxon>Actinomycetota</taxon>
        <taxon>Actinomycetes</taxon>
        <taxon>Catenulisporales</taxon>
        <taxon>Catenulisporaceae</taxon>
        <taxon>Catenulispora</taxon>
    </lineage>
</organism>
<sequence>MRFGLLGPLEVDAEGDPTAVAAPKQRVILACLALRPNQVVACETLIDALWPNTKPANARMALLNYVARLRRILGPAAERVQTGNGGYRLLIREDSELDHVHAACLEAAARRAVEAGDWQHGQVVAEAALGLWRGEPLEDVPCEILRAEFGGAFDALWLRLEELRIDALLGAGRYEAAVPYLDNLIKARPLHEPLYERQLIAFYGAGWRAEALASYRTLRATLRENLGADPSVQMGKLHQLVLADAPIKSLLCLWRATDPPTAATPPTAPVVQLPRRPRLLIGRDRELEVLTRMLAEDGTDADADTDADCRVAVLTGPAGVGKTSLALTWAHAVGDRFPDGRYYLDLNGFAADDAPLSADDAVGALLDFLAVPPDSIPATPAGRMARYRAATADRGRLLMVFDNARDAAQVRPLLPAGDGCRALVTSRRALGGLVALDGAEQIALAPLSAEDSRTLLVRRLGDHRVAGQESAVEAIAERCAHLPLALSVAAARAASMAGIPLTALAEQLQARTLDTLHVADDAASSVRAVLSWSYLRLSEPAAHVFRLLGLHPGPEITVPAAAALADIAPGRAAALLDELAAMNLLADHGDPGRYTMHNLLRAFAAELVVDAAVPEARHAAVHRLYDYYLGSAIAADHSFTTLPVAVEPDGIPLPPELAAPAFAGEREGLEWSAAEQTVLSALISHGADGFDDYVWRLVAATSCGLMIRGRFHDAARQGRLALAAARRLGDRAAESRALFLIGRALAFTGEHVTARYQLERALRIQRALGDRAGQAETHRTLVTCCRNLGDPERSLRHAEEYLAAARDIRHEPSVSIAMHFMGSSLLNQGRYQEALKWSTAALETTRPLGRRRNQALILDTLGAIHRALGDLDAAYVCYQSSANLYNDNVAADEFDGLLALADAYDASGRRDRACEIWTSVAAQAENYPYILERIRARLAGVSRDVYE</sequence>
<evidence type="ECO:0000256" key="1">
    <source>
        <dbReference type="ARBA" id="ARBA00005820"/>
    </source>
</evidence>
<proteinExistence type="inferred from homology"/>
<dbReference type="SUPFAM" id="SSF46894">
    <property type="entry name" value="C-terminal effector domain of the bipartite response regulators"/>
    <property type="match status" value="1"/>
</dbReference>
<dbReference type="Pfam" id="PF03704">
    <property type="entry name" value="BTAD"/>
    <property type="match status" value="1"/>
</dbReference>
<name>A0ABN2S7R4_9ACTN</name>
<keyword evidence="8" id="KW-1185">Reference proteome</keyword>
<dbReference type="InterPro" id="IPR001867">
    <property type="entry name" value="OmpR/PhoB-type_DNA-bd"/>
</dbReference>
<dbReference type="InterPro" id="IPR011990">
    <property type="entry name" value="TPR-like_helical_dom_sf"/>
</dbReference>
<dbReference type="SUPFAM" id="SSF48452">
    <property type="entry name" value="TPR-like"/>
    <property type="match status" value="2"/>
</dbReference>
<dbReference type="Pfam" id="PF00486">
    <property type="entry name" value="Trans_reg_C"/>
    <property type="match status" value="1"/>
</dbReference>
<dbReference type="InterPro" id="IPR036388">
    <property type="entry name" value="WH-like_DNA-bd_sf"/>
</dbReference>
<keyword evidence="2" id="KW-0805">Transcription regulation</keyword>
<dbReference type="Gene3D" id="3.40.50.300">
    <property type="entry name" value="P-loop containing nucleotide triphosphate hydrolases"/>
    <property type="match status" value="1"/>
</dbReference>
<evidence type="ECO:0000256" key="4">
    <source>
        <dbReference type="ARBA" id="ARBA00023163"/>
    </source>
</evidence>
<protein>
    <submittedName>
        <fullName evidence="7">BTAD domain-containing putative transcriptional regulator</fullName>
    </submittedName>
</protein>
<accession>A0ABN2S7R4</accession>
<dbReference type="InterPro" id="IPR019734">
    <property type="entry name" value="TPR_rpt"/>
</dbReference>
<keyword evidence="4" id="KW-0804">Transcription</keyword>
<dbReference type="InterPro" id="IPR051677">
    <property type="entry name" value="AfsR-DnrI-RedD_regulator"/>
</dbReference>
<dbReference type="RefSeq" id="WP_344659461.1">
    <property type="nucleotide sequence ID" value="NZ_BAAAQM010000029.1"/>
</dbReference>
<evidence type="ECO:0000256" key="2">
    <source>
        <dbReference type="ARBA" id="ARBA00023015"/>
    </source>
</evidence>
<comment type="similarity">
    <text evidence="1">Belongs to the AfsR/DnrI/RedD regulatory family.</text>
</comment>
<keyword evidence="3 5" id="KW-0238">DNA-binding</keyword>
<dbReference type="PANTHER" id="PTHR35807">
    <property type="entry name" value="TRANSCRIPTIONAL REGULATOR REDD-RELATED"/>
    <property type="match status" value="1"/>
</dbReference>
<feature type="DNA-binding region" description="OmpR/PhoB-type" evidence="5">
    <location>
        <begin position="1"/>
        <end position="91"/>
    </location>
</feature>